<name>A0A699HXP6_TANCI</name>
<dbReference type="InterPro" id="IPR012337">
    <property type="entry name" value="RNaseH-like_sf"/>
</dbReference>
<dbReference type="GO" id="GO:0003676">
    <property type="term" value="F:nucleic acid binding"/>
    <property type="evidence" value="ECO:0007669"/>
    <property type="project" value="InterPro"/>
</dbReference>
<keyword evidence="2" id="KW-0808">Transferase</keyword>
<dbReference type="CDD" id="cd06222">
    <property type="entry name" value="RNase_H_like"/>
    <property type="match status" value="1"/>
</dbReference>
<dbReference type="InterPro" id="IPR052929">
    <property type="entry name" value="RNase_H-like_EbsB-rel"/>
</dbReference>
<evidence type="ECO:0000259" key="1">
    <source>
        <dbReference type="Pfam" id="PF13456"/>
    </source>
</evidence>
<proteinExistence type="predicted"/>
<dbReference type="SUPFAM" id="SSF53098">
    <property type="entry name" value="Ribonuclease H-like"/>
    <property type="match status" value="1"/>
</dbReference>
<feature type="domain" description="RNase H type-1" evidence="1">
    <location>
        <begin position="95"/>
        <end position="207"/>
    </location>
</feature>
<accession>A0A699HXP6</accession>
<dbReference type="GO" id="GO:0003964">
    <property type="term" value="F:RNA-directed DNA polymerase activity"/>
    <property type="evidence" value="ECO:0007669"/>
    <property type="project" value="UniProtKB-KW"/>
</dbReference>
<dbReference type="PANTHER" id="PTHR47074">
    <property type="entry name" value="BNAC02G40300D PROTEIN"/>
    <property type="match status" value="1"/>
</dbReference>
<keyword evidence="2" id="KW-0695">RNA-directed DNA polymerase</keyword>
<dbReference type="EMBL" id="BKCJ010214027">
    <property type="protein sequence ID" value="GEY83288.1"/>
    <property type="molecule type" value="Genomic_DNA"/>
</dbReference>
<dbReference type="Gene3D" id="3.30.420.10">
    <property type="entry name" value="Ribonuclease H-like superfamily/Ribonuclease H"/>
    <property type="match status" value="1"/>
</dbReference>
<dbReference type="AlphaFoldDB" id="A0A699HXP6"/>
<organism evidence="2">
    <name type="scientific">Tanacetum cinerariifolium</name>
    <name type="common">Dalmatian daisy</name>
    <name type="synonym">Chrysanthemum cinerariifolium</name>
    <dbReference type="NCBI Taxonomy" id="118510"/>
    <lineage>
        <taxon>Eukaryota</taxon>
        <taxon>Viridiplantae</taxon>
        <taxon>Streptophyta</taxon>
        <taxon>Embryophyta</taxon>
        <taxon>Tracheophyta</taxon>
        <taxon>Spermatophyta</taxon>
        <taxon>Magnoliopsida</taxon>
        <taxon>eudicotyledons</taxon>
        <taxon>Gunneridae</taxon>
        <taxon>Pentapetalae</taxon>
        <taxon>asterids</taxon>
        <taxon>campanulids</taxon>
        <taxon>Asterales</taxon>
        <taxon>Asteraceae</taxon>
        <taxon>Asteroideae</taxon>
        <taxon>Anthemideae</taxon>
        <taxon>Anthemidinae</taxon>
        <taxon>Tanacetum</taxon>
    </lineage>
</organism>
<protein>
    <submittedName>
        <fullName evidence="2">Reverse transcriptase</fullName>
    </submittedName>
</protein>
<dbReference type="InterPro" id="IPR044730">
    <property type="entry name" value="RNase_H-like_dom_plant"/>
</dbReference>
<comment type="caution">
    <text evidence="2">The sequence shown here is derived from an EMBL/GenBank/DDBJ whole genome shotgun (WGS) entry which is preliminary data.</text>
</comment>
<gene>
    <name evidence="2" type="ORF">Tci_455262</name>
</gene>
<evidence type="ECO:0000313" key="2">
    <source>
        <dbReference type="EMBL" id="GEY83288.1"/>
    </source>
</evidence>
<dbReference type="GO" id="GO:0004523">
    <property type="term" value="F:RNA-DNA hybrid ribonuclease activity"/>
    <property type="evidence" value="ECO:0007669"/>
    <property type="project" value="InterPro"/>
</dbReference>
<keyword evidence="2" id="KW-0548">Nucleotidyltransferase</keyword>
<dbReference type="InterPro" id="IPR002156">
    <property type="entry name" value="RNaseH_domain"/>
</dbReference>
<sequence length="240" mass="26840">MSKKIPFVCMDQQKIKFELTMMLMWCVRCAMNSKAHGQRELDQNEMKESAYVMLQDFSRANRTTIDTMAPHNAPSQAWSPPANGEIMINGDVGVGNDGVAGLGFVIRSHIGAVLVAGSKRVNFVTSVVEAEVKACLWDIQLALAKGFTRVVLKSDSSIIVKAFKHVKVLVHIRAIFLHIHRLCLLLESCTRSLVRRDGNRVAHELARISLNNSIDGLYDGFVPPSLQSWVEHEIIFQNRL</sequence>
<dbReference type="InterPro" id="IPR036397">
    <property type="entry name" value="RNaseH_sf"/>
</dbReference>
<dbReference type="Pfam" id="PF13456">
    <property type="entry name" value="RVT_3"/>
    <property type="match status" value="1"/>
</dbReference>
<reference evidence="2" key="1">
    <citation type="journal article" date="2019" name="Sci. Rep.">
        <title>Draft genome of Tanacetum cinerariifolium, the natural source of mosquito coil.</title>
        <authorList>
            <person name="Yamashiro T."/>
            <person name="Shiraishi A."/>
            <person name="Satake H."/>
            <person name="Nakayama K."/>
        </authorList>
    </citation>
    <scope>NUCLEOTIDE SEQUENCE</scope>
</reference>
<dbReference type="PANTHER" id="PTHR47074:SF11">
    <property type="entry name" value="REVERSE TRANSCRIPTASE-LIKE PROTEIN"/>
    <property type="match status" value="1"/>
</dbReference>